<dbReference type="Gene3D" id="3.40.50.410">
    <property type="entry name" value="von Willebrand factor, type A domain"/>
    <property type="match status" value="1"/>
</dbReference>
<evidence type="ECO:0000313" key="8">
    <source>
        <dbReference type="Proteomes" id="UP000007383"/>
    </source>
</evidence>
<dbReference type="AlphaFoldDB" id="H9UM20"/>
<dbReference type="OrthoDB" id="353431at2"/>
<dbReference type="PANTHER" id="PTHR22550:SF5">
    <property type="entry name" value="LEUCINE ZIPPER PROTEIN 4"/>
    <property type="match status" value="1"/>
</dbReference>
<evidence type="ECO:0000256" key="4">
    <source>
        <dbReference type="ARBA" id="ARBA00023136"/>
    </source>
</evidence>
<dbReference type="InterPro" id="IPR036465">
    <property type="entry name" value="vWFA_dom_sf"/>
</dbReference>
<evidence type="ECO:0000256" key="3">
    <source>
        <dbReference type="ARBA" id="ARBA00022989"/>
    </source>
</evidence>
<dbReference type="PANTHER" id="PTHR22550">
    <property type="entry name" value="SPORE GERMINATION PROTEIN"/>
    <property type="match status" value="1"/>
</dbReference>
<keyword evidence="3 5" id="KW-1133">Transmembrane helix</keyword>
<dbReference type="KEGG" id="sfc:Spiaf_2533"/>
<dbReference type="Proteomes" id="UP000007383">
    <property type="component" value="Chromosome"/>
</dbReference>
<gene>
    <name evidence="7" type="ordered locus">Spiaf_2533</name>
</gene>
<dbReference type="PROSITE" id="PS50234">
    <property type="entry name" value="VWFA"/>
    <property type="match status" value="1"/>
</dbReference>
<dbReference type="InterPro" id="IPR050768">
    <property type="entry name" value="UPF0353/GerABKA_families"/>
</dbReference>
<dbReference type="Pfam" id="PF13519">
    <property type="entry name" value="VWA_2"/>
    <property type="match status" value="1"/>
</dbReference>
<evidence type="ECO:0000313" key="7">
    <source>
        <dbReference type="EMBL" id="AFG38563.1"/>
    </source>
</evidence>
<dbReference type="PATRIC" id="fig|889378.3.peg.2509"/>
<organism evidence="7 8">
    <name type="scientific">Spirochaeta africana (strain ATCC 700263 / DSM 8902 / Z-7692)</name>
    <dbReference type="NCBI Taxonomy" id="889378"/>
    <lineage>
        <taxon>Bacteria</taxon>
        <taxon>Pseudomonadati</taxon>
        <taxon>Spirochaetota</taxon>
        <taxon>Spirochaetia</taxon>
        <taxon>Spirochaetales</taxon>
        <taxon>Spirochaetaceae</taxon>
        <taxon>Spirochaeta</taxon>
    </lineage>
</organism>
<name>H9UM20_SPIAZ</name>
<protein>
    <submittedName>
        <fullName evidence="7">Mg-chelatase subunit ChlD</fullName>
    </submittedName>
</protein>
<accession>H9UM20</accession>
<keyword evidence="2 5" id="KW-0812">Transmembrane</keyword>
<keyword evidence="1" id="KW-1003">Cell membrane</keyword>
<dbReference type="SUPFAM" id="SSF53300">
    <property type="entry name" value="vWA-like"/>
    <property type="match status" value="1"/>
</dbReference>
<proteinExistence type="predicted"/>
<evidence type="ECO:0000256" key="2">
    <source>
        <dbReference type="ARBA" id="ARBA00022692"/>
    </source>
</evidence>
<dbReference type="HOGENOM" id="CLU_846403_0_0_12"/>
<dbReference type="RefSeq" id="WP_014456545.1">
    <property type="nucleotide sequence ID" value="NC_017098.1"/>
</dbReference>
<dbReference type="EMBL" id="CP003282">
    <property type="protein sequence ID" value="AFG38563.1"/>
    <property type="molecule type" value="Genomic_DNA"/>
</dbReference>
<dbReference type="STRING" id="889378.Spiaf_2533"/>
<dbReference type="eggNOG" id="COG2304">
    <property type="taxonomic scope" value="Bacteria"/>
</dbReference>
<keyword evidence="8" id="KW-1185">Reference proteome</keyword>
<sequence>MSLQYPEFLWGLLLLLPIGVVLLRAHHSGRKALQRLYGGSLPDKLATVYYVKWFFSSVFFLAAMVFFILALTGISWGQQPIEDNREQLEIVFVVDVSNSMLAEDVSPNRLARSVELVRGVINGLPQARFGVTAFKGEGTTVIPVTENRYVFDALERLLDPAIITTPWTHIDRGLQAGAQAFPPGSSRNQVLVLFSDGENHGRSVQPIAAELGRSGIPVVAVLTGTADGSLIPIGPDGSPLRDARDQVVVTRADRSLMQGIADASGGILVDANQPGSLGNLISFMEDLEVQGHGFRLVDVPRTRLLVAVGLLLLMCGEMVRVIRWKGVF</sequence>
<dbReference type="SMART" id="SM00327">
    <property type="entry name" value="VWA"/>
    <property type="match status" value="1"/>
</dbReference>
<evidence type="ECO:0000259" key="6">
    <source>
        <dbReference type="PROSITE" id="PS50234"/>
    </source>
</evidence>
<evidence type="ECO:0000256" key="5">
    <source>
        <dbReference type="SAM" id="Phobius"/>
    </source>
</evidence>
<reference evidence="8" key="1">
    <citation type="journal article" date="2013" name="Stand. Genomic Sci.">
        <title>Complete genome sequence of the halophilic bacterium Spirochaeta africana type strain (Z-7692(T)) from the alkaline Lake Magadi in the East African Rift.</title>
        <authorList>
            <person name="Liolos K."/>
            <person name="Abt B."/>
            <person name="Scheuner C."/>
            <person name="Teshima H."/>
            <person name="Held B."/>
            <person name="Lapidus A."/>
            <person name="Nolan M."/>
            <person name="Lucas S."/>
            <person name="Deshpande S."/>
            <person name="Cheng J.F."/>
            <person name="Tapia R."/>
            <person name="Goodwin L.A."/>
            <person name="Pitluck S."/>
            <person name="Pagani I."/>
            <person name="Ivanova N."/>
            <person name="Mavromatis K."/>
            <person name="Mikhailova N."/>
            <person name="Huntemann M."/>
            <person name="Pati A."/>
            <person name="Chen A."/>
            <person name="Palaniappan K."/>
            <person name="Land M."/>
            <person name="Rohde M."/>
            <person name="Tindall B.J."/>
            <person name="Detter J.C."/>
            <person name="Goker M."/>
            <person name="Bristow J."/>
            <person name="Eisen J.A."/>
            <person name="Markowitz V."/>
            <person name="Hugenholtz P."/>
            <person name="Woyke T."/>
            <person name="Klenk H.P."/>
            <person name="Kyrpides N.C."/>
        </authorList>
    </citation>
    <scope>NUCLEOTIDE SEQUENCE</scope>
    <source>
        <strain evidence="8">ATCC 700263 / DSM 8902 / Z-7692</strain>
    </source>
</reference>
<dbReference type="InterPro" id="IPR002035">
    <property type="entry name" value="VWF_A"/>
</dbReference>
<evidence type="ECO:0000256" key="1">
    <source>
        <dbReference type="ARBA" id="ARBA00022475"/>
    </source>
</evidence>
<keyword evidence="4 5" id="KW-0472">Membrane</keyword>
<feature type="transmembrane region" description="Helical" evidence="5">
    <location>
        <begin position="49"/>
        <end position="71"/>
    </location>
</feature>
<feature type="domain" description="VWFA" evidence="6">
    <location>
        <begin position="89"/>
        <end position="264"/>
    </location>
</feature>